<dbReference type="GO" id="GO:0007030">
    <property type="term" value="P:Golgi organization"/>
    <property type="evidence" value="ECO:0007669"/>
    <property type="project" value="TreeGrafter"/>
</dbReference>
<protein>
    <submittedName>
        <fullName evidence="1">Uncharacterized protein</fullName>
    </submittedName>
</protein>
<dbReference type="InterPro" id="IPR024858">
    <property type="entry name" value="GOLGA"/>
</dbReference>
<reference evidence="1 2" key="1">
    <citation type="submission" date="2024-05" db="EMBL/GenBank/DDBJ databases">
        <authorList>
            <person name="Wallberg A."/>
        </authorList>
    </citation>
    <scope>NUCLEOTIDE SEQUENCE [LARGE SCALE GENOMIC DNA]</scope>
</reference>
<name>A0AAV2RC63_MEGNR</name>
<feature type="non-terminal residue" evidence="1">
    <location>
        <position position="1"/>
    </location>
</feature>
<accession>A0AAV2RC63</accession>
<dbReference type="PANTHER" id="PTHR10881">
    <property type="entry name" value="GOLGIN SUBFAMILY A MEMBER-RELATED"/>
    <property type="match status" value="1"/>
</dbReference>
<evidence type="ECO:0000313" key="1">
    <source>
        <dbReference type="EMBL" id="CAL4122702.1"/>
    </source>
</evidence>
<dbReference type="AlphaFoldDB" id="A0AAV2RC63"/>
<dbReference type="GO" id="GO:0032580">
    <property type="term" value="C:Golgi cisterna membrane"/>
    <property type="evidence" value="ECO:0007669"/>
    <property type="project" value="TreeGrafter"/>
</dbReference>
<dbReference type="GO" id="GO:0005801">
    <property type="term" value="C:cis-Golgi network"/>
    <property type="evidence" value="ECO:0007669"/>
    <property type="project" value="TreeGrafter"/>
</dbReference>
<sequence>KEQMATIPNVAESEGDKLEKREIEGLREQLQVHIQTIGILVAEKSELQSALTHAKHALQQKQGSSTDLQGRLSASRQRVCDLEGEIRDLTAKFDRSVASHEMQLKEIDTLKMNQFKM</sequence>
<keyword evidence="2" id="KW-1185">Reference proteome</keyword>
<gene>
    <name evidence="1" type="ORF">MNOR_LOCUS23424</name>
</gene>
<dbReference type="EMBL" id="CAXKWB010020635">
    <property type="protein sequence ID" value="CAL4122702.1"/>
    <property type="molecule type" value="Genomic_DNA"/>
</dbReference>
<feature type="non-terminal residue" evidence="1">
    <location>
        <position position="117"/>
    </location>
</feature>
<proteinExistence type="predicted"/>
<dbReference type="Proteomes" id="UP001497623">
    <property type="component" value="Unassembled WGS sequence"/>
</dbReference>
<organism evidence="1 2">
    <name type="scientific">Meganyctiphanes norvegica</name>
    <name type="common">Northern krill</name>
    <name type="synonym">Thysanopoda norvegica</name>
    <dbReference type="NCBI Taxonomy" id="48144"/>
    <lineage>
        <taxon>Eukaryota</taxon>
        <taxon>Metazoa</taxon>
        <taxon>Ecdysozoa</taxon>
        <taxon>Arthropoda</taxon>
        <taxon>Crustacea</taxon>
        <taxon>Multicrustacea</taxon>
        <taxon>Malacostraca</taxon>
        <taxon>Eumalacostraca</taxon>
        <taxon>Eucarida</taxon>
        <taxon>Euphausiacea</taxon>
        <taxon>Euphausiidae</taxon>
        <taxon>Meganyctiphanes</taxon>
    </lineage>
</organism>
<comment type="caution">
    <text evidence="1">The sequence shown here is derived from an EMBL/GenBank/DDBJ whole genome shotgun (WGS) entry which is preliminary data.</text>
</comment>
<dbReference type="GO" id="GO:0000137">
    <property type="term" value="C:Golgi cis cisterna"/>
    <property type="evidence" value="ECO:0007669"/>
    <property type="project" value="TreeGrafter"/>
</dbReference>
<evidence type="ECO:0000313" key="2">
    <source>
        <dbReference type="Proteomes" id="UP001497623"/>
    </source>
</evidence>
<dbReference type="PANTHER" id="PTHR10881:SF46">
    <property type="entry name" value="GOLGIN SUBFAMILY A MEMBER 2"/>
    <property type="match status" value="1"/>
</dbReference>